<organism evidence="1 2">
    <name type="scientific">Elysia crispata</name>
    <name type="common">lettuce slug</name>
    <dbReference type="NCBI Taxonomy" id="231223"/>
    <lineage>
        <taxon>Eukaryota</taxon>
        <taxon>Metazoa</taxon>
        <taxon>Spiralia</taxon>
        <taxon>Lophotrochozoa</taxon>
        <taxon>Mollusca</taxon>
        <taxon>Gastropoda</taxon>
        <taxon>Heterobranchia</taxon>
        <taxon>Euthyneura</taxon>
        <taxon>Panpulmonata</taxon>
        <taxon>Sacoglossa</taxon>
        <taxon>Placobranchoidea</taxon>
        <taxon>Plakobranchidae</taxon>
        <taxon>Elysia</taxon>
    </lineage>
</organism>
<dbReference type="EMBL" id="JAWDGP010002431">
    <property type="protein sequence ID" value="KAK3783265.1"/>
    <property type="molecule type" value="Genomic_DNA"/>
</dbReference>
<keyword evidence="2" id="KW-1185">Reference proteome</keyword>
<gene>
    <name evidence="1" type="ORF">RRG08_047720</name>
</gene>
<accession>A0AAE1A939</accession>
<evidence type="ECO:0000313" key="1">
    <source>
        <dbReference type="EMBL" id="KAK3783265.1"/>
    </source>
</evidence>
<protein>
    <submittedName>
        <fullName evidence="1">Uncharacterized protein</fullName>
    </submittedName>
</protein>
<reference evidence="1" key="1">
    <citation type="journal article" date="2023" name="G3 (Bethesda)">
        <title>A reference genome for the long-term kleptoplast-retaining sea slug Elysia crispata morphotype clarki.</title>
        <authorList>
            <person name="Eastman K.E."/>
            <person name="Pendleton A.L."/>
            <person name="Shaikh M.A."/>
            <person name="Suttiyut T."/>
            <person name="Ogas R."/>
            <person name="Tomko P."/>
            <person name="Gavelis G."/>
            <person name="Widhalm J.R."/>
            <person name="Wisecaver J.H."/>
        </authorList>
    </citation>
    <scope>NUCLEOTIDE SEQUENCE</scope>
    <source>
        <strain evidence="1">ECLA1</strain>
    </source>
</reference>
<dbReference type="AlphaFoldDB" id="A0AAE1A939"/>
<comment type="caution">
    <text evidence="1">The sequence shown here is derived from an EMBL/GenBank/DDBJ whole genome shotgun (WGS) entry which is preliminary data.</text>
</comment>
<sequence>MHACIVRSPVRLGNSEWLCFGTRFRNYLINLGNKFRASQIVHRSKSRSLPGWLLASLTRLPSRRRDCLRSPHCVEPPVRVEQSGRGSSGKLMCIFNVIKWTCEPPHVRPRVWSIERTLQSKQALGYLHCQPSSQTDRSSSVKAASSRRSIFCRTSSQSPGAFHPIETLGRPRNISLLSPRSAQFRQPPL</sequence>
<name>A0AAE1A939_9GAST</name>
<dbReference type="Proteomes" id="UP001283361">
    <property type="component" value="Unassembled WGS sequence"/>
</dbReference>
<proteinExistence type="predicted"/>
<evidence type="ECO:0000313" key="2">
    <source>
        <dbReference type="Proteomes" id="UP001283361"/>
    </source>
</evidence>